<dbReference type="Pfam" id="PF00106">
    <property type="entry name" value="adh_short"/>
    <property type="match status" value="1"/>
</dbReference>
<sequence length="666" mass="73037">MAMETSEKDTVHYDGEAQHVDHPSDTRRGSIYQVIPPGERRLSVQGRRISVVDDIFGEIKEDGPNYRNVGWLGTAVLMVKTQIGLGVLSIPAVLHTLGMGPGLVVVVAIGVITTWSNYMIGVFKKNHPSVYSIDDVGYKLFGRAGREFFFVVFVLFWIFVAGAGMLGISISLNAMSSHGACTAIFVAVAAIIGFVLGSIQTLHEVSWLAWVGAISILTAIFTLTIAVGVQDKPAAAPPGPFKSNWEAVGHPSFESAISACSSIVFAWAGTPAFFQIASEMRVPEQYTRSLLLCQSIVAVTYIVIGVVVYYYCGSFVASPALGSAGVLLKKVCYGLAFPGLCVSTLLFVHIAAKYIFVRMMRGLGFYTAIQLAKQYKDASIIVASRKDTDSASAAIRKASGHQDVQFLSLDLGSLKKVRDFVARYAEKQLAPISMLLLNAGIQFPEEATFTEDKIEATLAVNHVGHALLLHLLLPYLATQARIVVTSSGTHDPAQKSGLPIGIYKSAEDLAHPQGESLRKPGRQRYTESKLANVMWTYALHRRLVQVPDKKWTVVAFDPGLMPGTGLIRNAGGVLKFIWHHIFPKLIPFLRRTYHHNIWRPQESADHLAFVASKESTSGVYYEIEKPIKSSVDSYDEAKQEDLWAWTIKTIAKDETEAREFEIVPKV</sequence>
<dbReference type="VEuPathDB" id="FungiDB:PV10_09216"/>
<comment type="caution">
    <text evidence="11">The sequence shown here is derived from an EMBL/GenBank/DDBJ whole genome shotgun (WGS) entry which is preliminary data.</text>
</comment>
<comment type="similarity">
    <text evidence="2">Belongs to the short-chain dehydrogenases/reductases (SDR) family.</text>
</comment>
<feature type="compositionally biased region" description="Basic and acidic residues" evidence="8">
    <location>
        <begin position="1"/>
        <end position="28"/>
    </location>
</feature>
<dbReference type="VEuPathDB" id="FungiDB:PV10_01055"/>
<evidence type="ECO:0000256" key="6">
    <source>
        <dbReference type="ARBA" id="ARBA00023002"/>
    </source>
</evidence>
<evidence type="ECO:0000259" key="10">
    <source>
        <dbReference type="Pfam" id="PF01490"/>
    </source>
</evidence>
<comment type="subcellular location">
    <subcellularLocation>
        <location evidence="1">Membrane</location>
    </subcellularLocation>
</comment>
<dbReference type="PANTHER" id="PTHR24320">
    <property type="entry name" value="RETINOL DEHYDROGENASE"/>
    <property type="match status" value="1"/>
</dbReference>
<dbReference type="GO" id="GO:0016020">
    <property type="term" value="C:membrane"/>
    <property type="evidence" value="ECO:0007669"/>
    <property type="project" value="UniProtKB-SubCell"/>
</dbReference>
<dbReference type="EMBL" id="NAJM01000014">
    <property type="protein sequence ID" value="RVX72069.1"/>
    <property type="molecule type" value="Genomic_DNA"/>
</dbReference>
<name>A0A438N8Z9_EXOME</name>
<evidence type="ECO:0000256" key="8">
    <source>
        <dbReference type="SAM" id="MobiDB-lite"/>
    </source>
</evidence>
<reference evidence="11 12" key="1">
    <citation type="submission" date="2017-03" db="EMBL/GenBank/DDBJ databases">
        <title>Genomes of endolithic fungi from Antarctica.</title>
        <authorList>
            <person name="Coleine C."/>
            <person name="Masonjones S."/>
            <person name="Stajich J.E."/>
        </authorList>
    </citation>
    <scope>NUCLEOTIDE SEQUENCE [LARGE SCALE GENOMIC DNA]</scope>
    <source>
        <strain evidence="11 12">CCFEE 6314</strain>
    </source>
</reference>
<dbReference type="InterPro" id="IPR002347">
    <property type="entry name" value="SDR_fam"/>
</dbReference>
<keyword evidence="6" id="KW-0560">Oxidoreductase</keyword>
<keyword evidence="3 9" id="KW-0812">Transmembrane</keyword>
<evidence type="ECO:0000256" key="5">
    <source>
        <dbReference type="ARBA" id="ARBA00022989"/>
    </source>
</evidence>
<feature type="transmembrane region" description="Helical" evidence="9">
    <location>
        <begin position="256"/>
        <end position="277"/>
    </location>
</feature>
<accession>A0A438N8Z9</accession>
<feature type="transmembrane region" description="Helical" evidence="9">
    <location>
        <begin position="148"/>
        <end position="170"/>
    </location>
</feature>
<gene>
    <name evidence="11" type="ORF">B0A52_04667</name>
</gene>
<keyword evidence="7 9" id="KW-0472">Membrane</keyword>
<dbReference type="AlphaFoldDB" id="A0A438N8Z9"/>
<dbReference type="InterPro" id="IPR036291">
    <property type="entry name" value="NAD(P)-bd_dom_sf"/>
</dbReference>
<organism evidence="11 12">
    <name type="scientific">Exophiala mesophila</name>
    <name type="common">Black yeast-like fungus</name>
    <dbReference type="NCBI Taxonomy" id="212818"/>
    <lineage>
        <taxon>Eukaryota</taxon>
        <taxon>Fungi</taxon>
        <taxon>Dikarya</taxon>
        <taxon>Ascomycota</taxon>
        <taxon>Pezizomycotina</taxon>
        <taxon>Eurotiomycetes</taxon>
        <taxon>Chaetothyriomycetidae</taxon>
        <taxon>Chaetothyriales</taxon>
        <taxon>Herpotrichiellaceae</taxon>
        <taxon>Exophiala</taxon>
    </lineage>
</organism>
<feature type="region of interest" description="Disordered" evidence="8">
    <location>
        <begin position="1"/>
        <end position="29"/>
    </location>
</feature>
<feature type="domain" description="Amino acid transporter transmembrane" evidence="10">
    <location>
        <begin position="69"/>
        <end position="327"/>
    </location>
</feature>
<feature type="transmembrane region" description="Helical" evidence="9">
    <location>
        <begin position="69"/>
        <end position="94"/>
    </location>
</feature>
<evidence type="ECO:0000313" key="12">
    <source>
        <dbReference type="Proteomes" id="UP000288859"/>
    </source>
</evidence>
<dbReference type="SUPFAM" id="SSF51735">
    <property type="entry name" value="NAD(P)-binding Rossmann-fold domains"/>
    <property type="match status" value="1"/>
</dbReference>
<feature type="transmembrane region" description="Helical" evidence="9">
    <location>
        <begin position="331"/>
        <end position="352"/>
    </location>
</feature>
<feature type="transmembrane region" description="Helical" evidence="9">
    <location>
        <begin position="208"/>
        <end position="229"/>
    </location>
</feature>
<dbReference type="Gene3D" id="3.40.50.720">
    <property type="entry name" value="NAD(P)-binding Rossmann-like Domain"/>
    <property type="match status" value="1"/>
</dbReference>
<proteinExistence type="inferred from homology"/>
<dbReference type="Proteomes" id="UP000288859">
    <property type="component" value="Unassembled WGS sequence"/>
</dbReference>
<evidence type="ECO:0000256" key="3">
    <source>
        <dbReference type="ARBA" id="ARBA00022692"/>
    </source>
</evidence>
<keyword evidence="4" id="KW-0521">NADP</keyword>
<evidence type="ECO:0000256" key="9">
    <source>
        <dbReference type="SAM" id="Phobius"/>
    </source>
</evidence>
<dbReference type="InterPro" id="IPR013057">
    <property type="entry name" value="AA_transpt_TM"/>
</dbReference>
<keyword evidence="5 9" id="KW-1133">Transmembrane helix</keyword>
<feature type="transmembrane region" description="Helical" evidence="9">
    <location>
        <begin position="289"/>
        <end position="311"/>
    </location>
</feature>
<protein>
    <recommendedName>
        <fullName evidence="10">Amino acid transporter transmembrane domain-containing protein</fullName>
    </recommendedName>
</protein>
<evidence type="ECO:0000256" key="7">
    <source>
        <dbReference type="ARBA" id="ARBA00023136"/>
    </source>
</evidence>
<evidence type="ECO:0000256" key="1">
    <source>
        <dbReference type="ARBA" id="ARBA00004370"/>
    </source>
</evidence>
<dbReference type="Gene3D" id="1.20.1740.10">
    <property type="entry name" value="Amino acid/polyamine transporter I"/>
    <property type="match status" value="1"/>
</dbReference>
<dbReference type="OrthoDB" id="542013at2759"/>
<evidence type="ECO:0000256" key="4">
    <source>
        <dbReference type="ARBA" id="ARBA00022857"/>
    </source>
</evidence>
<feature type="transmembrane region" description="Helical" evidence="9">
    <location>
        <begin position="176"/>
        <end position="196"/>
    </location>
</feature>
<dbReference type="GO" id="GO:0016491">
    <property type="term" value="F:oxidoreductase activity"/>
    <property type="evidence" value="ECO:0007669"/>
    <property type="project" value="UniProtKB-KW"/>
</dbReference>
<feature type="transmembrane region" description="Helical" evidence="9">
    <location>
        <begin position="100"/>
        <end position="120"/>
    </location>
</feature>
<evidence type="ECO:0000256" key="2">
    <source>
        <dbReference type="ARBA" id="ARBA00006484"/>
    </source>
</evidence>
<evidence type="ECO:0000313" key="11">
    <source>
        <dbReference type="EMBL" id="RVX72069.1"/>
    </source>
</evidence>
<dbReference type="Pfam" id="PF01490">
    <property type="entry name" value="Aa_trans"/>
    <property type="match status" value="1"/>
</dbReference>
<dbReference type="PANTHER" id="PTHR24320:SF152">
    <property type="entry name" value="SHORT-CHAIN DEHYDROGENASE_REDUCTASE FAMILY PROTEIN"/>
    <property type="match status" value="1"/>
</dbReference>